<dbReference type="VEuPathDB" id="VectorBase:PPAI007281"/>
<accession>A0A1B0EYE8</accession>
<dbReference type="InterPro" id="IPR038050">
    <property type="entry name" value="Neuro_actylchol_rec"/>
</dbReference>
<feature type="domain" description="Neurotransmitter-gated ion-channel transmembrane" evidence="1">
    <location>
        <begin position="117"/>
        <end position="197"/>
    </location>
</feature>
<dbReference type="PRINTS" id="PR00253">
    <property type="entry name" value="GABAARECEPTR"/>
</dbReference>
<dbReference type="InterPro" id="IPR006029">
    <property type="entry name" value="Neurotrans-gated_channel_TM"/>
</dbReference>
<dbReference type="EnsemblMetazoa" id="PPAI007281-RA">
    <property type="protein sequence ID" value="PPAI007281-PA"/>
    <property type="gene ID" value="PPAI007281"/>
</dbReference>
<proteinExistence type="predicted"/>
<dbReference type="GO" id="GO:0099095">
    <property type="term" value="F:ligand-gated monoatomic anion channel activity"/>
    <property type="evidence" value="ECO:0007669"/>
    <property type="project" value="UniProtKB-ARBA"/>
</dbReference>
<protein>
    <recommendedName>
        <fullName evidence="1">Neurotransmitter-gated ion-channel transmembrane domain-containing protein</fullName>
    </recommendedName>
</protein>
<dbReference type="EMBL" id="AJVK01033754">
    <property type="status" value="NOT_ANNOTATED_CDS"/>
    <property type="molecule type" value="Genomic_DNA"/>
</dbReference>
<dbReference type="GO" id="GO:0005254">
    <property type="term" value="F:chloride channel activity"/>
    <property type="evidence" value="ECO:0007669"/>
    <property type="project" value="UniProtKB-ARBA"/>
</dbReference>
<dbReference type="InterPro" id="IPR006201">
    <property type="entry name" value="Neur_channel"/>
</dbReference>
<reference evidence="2" key="1">
    <citation type="submission" date="2022-08" db="UniProtKB">
        <authorList>
            <consortium name="EnsemblMetazoa"/>
        </authorList>
    </citation>
    <scope>IDENTIFICATION</scope>
    <source>
        <strain evidence="2">Israel</strain>
    </source>
</reference>
<dbReference type="PANTHER" id="PTHR18945">
    <property type="entry name" value="NEUROTRANSMITTER GATED ION CHANNEL"/>
    <property type="match status" value="1"/>
</dbReference>
<dbReference type="InterPro" id="IPR036719">
    <property type="entry name" value="Neuro-gated_channel_TM_sf"/>
</dbReference>
<sequence length="286" mass="32364">MPMSFLVTATPATPNYLAELLDVGSSVRASCLTVPLSRSHLFHETFFMAVSRERHDFPVEKGQSIDLPHDFGDGFFRLPRYVVSFLTDPEPKIINYGDARLEITLSREVKSYLLENYLPSTLFVSMSWGSFVVVPEIVPGRMVLLVTTLLSLVTMFDTVRNNSPDALELKCIEVWLISCTLFVFLALMEYFIVLFGIRYDKHWRTAKTKITISSPSPVPPSTLSSTGSPVLQESNSEMNRKFLQFVSQCLYFEDENIGVVKIGRLIPQPRINLAFENGKVGYWNGK</sequence>
<dbReference type="SUPFAM" id="SSF90112">
    <property type="entry name" value="Neurotransmitter-gated ion-channel transmembrane pore"/>
    <property type="match status" value="1"/>
</dbReference>
<dbReference type="Proteomes" id="UP000092462">
    <property type="component" value="Unassembled WGS sequence"/>
</dbReference>
<evidence type="ECO:0000313" key="2">
    <source>
        <dbReference type="EnsemblMetazoa" id="PPAI007281-PA"/>
    </source>
</evidence>
<dbReference type="InterPro" id="IPR006028">
    <property type="entry name" value="GABAA/Glycine_rcpt"/>
</dbReference>
<name>A0A1B0EYE8_PHLPP</name>
<dbReference type="VEuPathDB" id="VectorBase:PPAPM1_009882"/>
<keyword evidence="3" id="KW-1185">Reference proteome</keyword>
<dbReference type="Pfam" id="PF02932">
    <property type="entry name" value="Neur_chan_memb"/>
    <property type="match status" value="1"/>
</dbReference>
<evidence type="ECO:0000259" key="1">
    <source>
        <dbReference type="Pfam" id="PF02932"/>
    </source>
</evidence>
<dbReference type="AlphaFoldDB" id="A0A1B0EYE8"/>
<evidence type="ECO:0000313" key="3">
    <source>
        <dbReference type="Proteomes" id="UP000092462"/>
    </source>
</evidence>
<organism evidence="2 3">
    <name type="scientific">Phlebotomus papatasi</name>
    <name type="common">Sandfly</name>
    <dbReference type="NCBI Taxonomy" id="29031"/>
    <lineage>
        <taxon>Eukaryota</taxon>
        <taxon>Metazoa</taxon>
        <taxon>Ecdysozoa</taxon>
        <taxon>Arthropoda</taxon>
        <taxon>Hexapoda</taxon>
        <taxon>Insecta</taxon>
        <taxon>Pterygota</taxon>
        <taxon>Neoptera</taxon>
        <taxon>Endopterygota</taxon>
        <taxon>Diptera</taxon>
        <taxon>Nematocera</taxon>
        <taxon>Psychodoidea</taxon>
        <taxon>Psychodidae</taxon>
        <taxon>Phlebotomus</taxon>
        <taxon>Phlebotomus</taxon>
    </lineage>
</organism>
<dbReference type="GO" id="GO:0016020">
    <property type="term" value="C:membrane"/>
    <property type="evidence" value="ECO:0007669"/>
    <property type="project" value="InterPro"/>
</dbReference>
<dbReference type="GO" id="GO:0005230">
    <property type="term" value="F:extracellular ligand-gated monoatomic ion channel activity"/>
    <property type="evidence" value="ECO:0007669"/>
    <property type="project" value="UniProtKB-ARBA"/>
</dbReference>
<dbReference type="VEuPathDB" id="VectorBase:PPAPM1_000529"/>
<dbReference type="GO" id="GO:0004888">
    <property type="term" value="F:transmembrane signaling receptor activity"/>
    <property type="evidence" value="ECO:0007669"/>
    <property type="project" value="InterPro"/>
</dbReference>
<dbReference type="EMBL" id="AJVK01033755">
    <property type="status" value="NOT_ANNOTATED_CDS"/>
    <property type="molecule type" value="Genomic_DNA"/>
</dbReference>
<dbReference type="Gene3D" id="1.20.58.390">
    <property type="entry name" value="Neurotransmitter-gated ion-channel transmembrane domain"/>
    <property type="match status" value="1"/>
</dbReference>